<dbReference type="PANTHER" id="PTHR46654">
    <property type="entry name" value="E3 UBIQUITIN-PROTEIN LIGASE HECTD3"/>
    <property type="match status" value="1"/>
</dbReference>
<dbReference type="SUPFAM" id="SSF56204">
    <property type="entry name" value="Hect, E3 ligase catalytic domain"/>
    <property type="match status" value="1"/>
</dbReference>
<evidence type="ECO:0000259" key="4">
    <source>
        <dbReference type="PROSITE" id="PS50030"/>
    </source>
</evidence>
<dbReference type="STRING" id="559515.M4BHS2"/>
<dbReference type="InterPro" id="IPR015940">
    <property type="entry name" value="UBA"/>
</dbReference>
<dbReference type="SUPFAM" id="SSF46934">
    <property type="entry name" value="UBA-like"/>
    <property type="match status" value="1"/>
</dbReference>
<dbReference type="InterPro" id="IPR035983">
    <property type="entry name" value="Hect_E3_ubiquitin_ligase"/>
</dbReference>
<feature type="domain" description="HECT" evidence="5">
    <location>
        <begin position="1246"/>
        <end position="1596"/>
    </location>
</feature>
<dbReference type="Gene3D" id="3.30.2410.10">
    <property type="entry name" value="Hect, E3 ligase catalytic domain"/>
    <property type="match status" value="1"/>
</dbReference>
<feature type="region of interest" description="Disordered" evidence="3">
    <location>
        <begin position="196"/>
        <end position="224"/>
    </location>
</feature>
<dbReference type="eggNOG" id="KOG1426">
    <property type="taxonomic scope" value="Eukaryota"/>
</dbReference>
<evidence type="ECO:0000256" key="2">
    <source>
        <dbReference type="PROSITE-ProRule" id="PRU00104"/>
    </source>
</evidence>
<dbReference type="VEuPathDB" id="FungiDB:HpaG805948"/>
<protein>
    <recommendedName>
        <fullName evidence="8">HECT domain-containing protein</fullName>
    </recommendedName>
</protein>
<feature type="active site" description="Glycyl thioester intermediate" evidence="2">
    <location>
        <position position="1563"/>
    </location>
</feature>
<feature type="compositionally biased region" description="Polar residues" evidence="3">
    <location>
        <begin position="199"/>
        <end position="224"/>
    </location>
</feature>
<dbReference type="InterPro" id="IPR000569">
    <property type="entry name" value="HECT_dom"/>
</dbReference>
<dbReference type="Proteomes" id="UP000011713">
    <property type="component" value="Unassembled WGS sequence"/>
</dbReference>
<dbReference type="Gene3D" id="3.90.1750.10">
    <property type="entry name" value="Hect, E3 ligase catalytic domains"/>
    <property type="match status" value="1"/>
</dbReference>
<dbReference type="SMART" id="SM00119">
    <property type="entry name" value="HECTc"/>
    <property type="match status" value="1"/>
</dbReference>
<dbReference type="PROSITE" id="PS50237">
    <property type="entry name" value="HECT"/>
    <property type="match status" value="1"/>
</dbReference>
<dbReference type="OMA" id="RAPANHE"/>
<dbReference type="InterPro" id="IPR042469">
    <property type="entry name" value="HECTD3"/>
</dbReference>
<reference evidence="7" key="1">
    <citation type="journal article" date="2010" name="Science">
        <title>Signatures of adaptation to obligate biotrophy in the Hyaloperonospora arabidopsidis genome.</title>
        <authorList>
            <person name="Baxter L."/>
            <person name="Tripathy S."/>
            <person name="Ishaque N."/>
            <person name="Boot N."/>
            <person name="Cabral A."/>
            <person name="Kemen E."/>
            <person name="Thines M."/>
            <person name="Ah-Fong A."/>
            <person name="Anderson R."/>
            <person name="Badejoko W."/>
            <person name="Bittner-Eddy P."/>
            <person name="Boore J.L."/>
            <person name="Chibucos M.C."/>
            <person name="Coates M."/>
            <person name="Dehal P."/>
            <person name="Delehaunty K."/>
            <person name="Dong S."/>
            <person name="Downton P."/>
            <person name="Dumas B."/>
            <person name="Fabro G."/>
            <person name="Fronick C."/>
            <person name="Fuerstenberg S.I."/>
            <person name="Fulton L."/>
            <person name="Gaulin E."/>
            <person name="Govers F."/>
            <person name="Hughes L."/>
            <person name="Humphray S."/>
            <person name="Jiang R.H."/>
            <person name="Judelson H."/>
            <person name="Kamoun S."/>
            <person name="Kyung K."/>
            <person name="Meijer H."/>
            <person name="Minx P."/>
            <person name="Morris P."/>
            <person name="Nelson J."/>
            <person name="Phuntumart V."/>
            <person name="Qutob D."/>
            <person name="Rehmany A."/>
            <person name="Rougon-Cardoso A."/>
            <person name="Ryden P."/>
            <person name="Torto-Alalibo T."/>
            <person name="Studholme D."/>
            <person name="Wang Y."/>
            <person name="Win J."/>
            <person name="Wood J."/>
            <person name="Clifton S.W."/>
            <person name="Rogers J."/>
            <person name="Van den Ackerveken G."/>
            <person name="Jones J.D."/>
            <person name="McDowell J.M."/>
            <person name="Beynon J."/>
            <person name="Tyler B.M."/>
        </authorList>
    </citation>
    <scope>NUCLEOTIDE SEQUENCE [LARGE SCALE GENOMIC DNA]</scope>
    <source>
        <strain evidence="7">Emoy2</strain>
    </source>
</reference>
<dbReference type="Gene3D" id="3.30.2160.10">
    <property type="entry name" value="Hect, E3 ligase catalytic domain"/>
    <property type="match status" value="1"/>
</dbReference>
<proteinExistence type="predicted"/>
<organism evidence="6 7">
    <name type="scientific">Hyaloperonospora arabidopsidis (strain Emoy2)</name>
    <name type="common">Downy mildew agent</name>
    <name type="synonym">Peronospora arabidopsidis</name>
    <dbReference type="NCBI Taxonomy" id="559515"/>
    <lineage>
        <taxon>Eukaryota</taxon>
        <taxon>Sar</taxon>
        <taxon>Stramenopiles</taxon>
        <taxon>Oomycota</taxon>
        <taxon>Peronosporomycetes</taxon>
        <taxon>Peronosporales</taxon>
        <taxon>Peronosporaceae</taxon>
        <taxon>Hyaloperonospora</taxon>
    </lineage>
</organism>
<dbReference type="PANTHER" id="PTHR46654:SF1">
    <property type="entry name" value="E3 UBIQUITIN-PROTEIN LIGASE HECTD3"/>
    <property type="match status" value="1"/>
</dbReference>
<evidence type="ECO:0000313" key="7">
    <source>
        <dbReference type="Proteomes" id="UP000011713"/>
    </source>
</evidence>
<dbReference type="PROSITE" id="PS50030">
    <property type="entry name" value="UBA"/>
    <property type="match status" value="1"/>
</dbReference>
<keyword evidence="7" id="KW-1185">Reference proteome</keyword>
<accession>M4BHS2</accession>
<dbReference type="SMART" id="SM00165">
    <property type="entry name" value="UBA"/>
    <property type="match status" value="2"/>
</dbReference>
<evidence type="ECO:0008006" key="8">
    <source>
        <dbReference type="Google" id="ProtNLM"/>
    </source>
</evidence>
<dbReference type="GO" id="GO:0004842">
    <property type="term" value="F:ubiquitin-protein transferase activity"/>
    <property type="evidence" value="ECO:0007669"/>
    <property type="project" value="InterPro"/>
</dbReference>
<dbReference type="Pfam" id="PF00632">
    <property type="entry name" value="HECT"/>
    <property type="match status" value="1"/>
</dbReference>
<dbReference type="Gene3D" id="1.10.8.10">
    <property type="entry name" value="DNA helicase RuvA subunit, C-terminal domain"/>
    <property type="match status" value="1"/>
</dbReference>
<name>M4BHS2_HYAAE</name>
<evidence type="ECO:0000313" key="6">
    <source>
        <dbReference type="EnsemblProtists" id="HpaP805948"/>
    </source>
</evidence>
<evidence type="ECO:0000256" key="3">
    <source>
        <dbReference type="SAM" id="MobiDB-lite"/>
    </source>
</evidence>
<dbReference type="EMBL" id="JH598269">
    <property type="status" value="NOT_ANNOTATED_CDS"/>
    <property type="molecule type" value="Genomic_DNA"/>
</dbReference>
<dbReference type="InParanoid" id="M4BHS2"/>
<keyword evidence="1 2" id="KW-0833">Ubl conjugation pathway</keyword>
<feature type="region of interest" description="Disordered" evidence="3">
    <location>
        <begin position="474"/>
        <end position="502"/>
    </location>
</feature>
<dbReference type="EnsemblProtists" id="HpaT805948">
    <property type="protein sequence ID" value="HpaP805948"/>
    <property type="gene ID" value="HpaG805948"/>
</dbReference>
<evidence type="ECO:0000259" key="5">
    <source>
        <dbReference type="PROSITE" id="PS50237"/>
    </source>
</evidence>
<evidence type="ECO:0000256" key="1">
    <source>
        <dbReference type="ARBA" id="ARBA00022786"/>
    </source>
</evidence>
<feature type="domain" description="UBA" evidence="4">
    <location>
        <begin position="32"/>
        <end position="81"/>
    </location>
</feature>
<dbReference type="HOGENOM" id="CLU_244482_0_0_1"/>
<reference evidence="6" key="2">
    <citation type="submission" date="2015-06" db="UniProtKB">
        <authorList>
            <consortium name="EnsemblProtists"/>
        </authorList>
    </citation>
    <scope>IDENTIFICATION</scope>
    <source>
        <strain evidence="6">Emoy2</strain>
    </source>
</reference>
<sequence length="1596" mass="176516">MFHGLPEPTIPALATCESASAKLSSIEVNDDPAEEETEAYRVRRGFASTLAAMGFEFELCMSALVHSRDDPNLAVEWLMGDGAATYQERRKAQGLARASLAVHELTDGAGASLGLTIEAKAKELEAISGMPYSLAICALELSNNNPDHAMEWLMEYGSIYVKQSDSLDMSTDTFSAARTVVLEDQAALEEIDQPDLLVPSSNYPTTTAAESMSSNPATRSTDQSFAPTDDAMAVTLAPILASVPPKSDLGVASATAFFPLNSDYLTPNVLLTVTNDVGPVQQLATSGQTGIYRRYSPDVGVLLTFLNTESGAYEDEWIATWDLRRIVRIYDEPLEDVKSIHRVAMRTEGALSTFYARRTITALLCAVAPVDDPSPEAAGIAADEFADKSPLQPSSFTSEIMNIVGGPRQFLSLLKMASAAEMNFTNASQEGELGLPNRSWVPRKSVSDHTEQRISLLASLRTLTLRMLREEARTAANRAHLPDSSTERPICPSRAPANHEEQENTPIRGVAMSVGESQTLQLPTATLSADFEEARHLGWLDDESKGESAVGCMQGPCQLFDVEAEKGANDIEDGRVDDHDALLSGVLIEECVSHFVESTRMAGDGEGTVLPLREFQSLHPYFGQCDYARVVRVDSASCCLRIVFDRRCRLGPKTTLTFFADPECKERIGTVDDATTASDHLVPDMIIHSRQFWFRFTASEEHATNDNGYGYRFQVIPMANNRWTKESEVLISPSLEWACWVLELLLNDATELIAHGGVHNCKIYGALVRYLRSPGAPHKGRIVRLLQQLLHHPGLFPADEMPDLDALVSICRLALTCAGVDRARGKVFISAHLLQIVELSMMTSSASLAFKRKLAGTNATSTPLFSTPFNMPVPFERKCVADSLNDVSVLTKFLLGQIENLPEHVLVAIWLEVYGSSAVIETSHPYAPGRLLDGVLAFEGAQALRMTFDSRCSLTPGQGQNKMPRLDLASFVVTSRDGDAVKEVRRKRVYAGETSWHEEATCYDGNNLEYTFHADENEEDHFGFAVTVTALGVPKETQLSRATVEDMEHVLQKLVLLQTGSGDLPNEACWTEATDSQLVDWVNKYVEPRASLPSSSPTTTRRSVDLQPVDIQLSHTHDRVRCSKLLDLPLETLQCRFALLKYLNSSLQHCLPFIDLRDTTSPWTVAYRLRQLSHCIFFDVKNALVEAAIEATNMPRDTSGGNAQQQTARITLDRIQALESRDDCEVEPSVSECFFAQAFRQLHQVDPTLLRRQIDSKGRLFSVKFRGEEGVDWGGVYREGATSMVDDLFSPHFHLFVLCPNGQHDTGDNRGMYLPNPKCTSPVAIQMFAFVGQLLGISLRTHGDFPFMLPSLVWKQVLGQPPTRADLEATDAMFVQMLDGIANCEKDGISTEQEFATAFDGLELRFTASSCTGEEMELVPGGRHIKVEFHNRLEYCRLAELARLDEGSAQVAAMARGFATLFPRRVLTLLTWQELEILACGSPKIDLDLWQRHTLYDGYSEDDPTVLLFWEILAEFTDAQRADFVRFAWGRSRLPRGKWLQPFKLSKKGGRDAIRSLPVAHTCFFSVELPPYISREMMHSMLLATITFGLGGILIA</sequence>
<dbReference type="InterPro" id="IPR009060">
    <property type="entry name" value="UBA-like_sf"/>
</dbReference>